<dbReference type="CDD" id="cd10442">
    <property type="entry name" value="GIY-YIG_PLEs"/>
    <property type="match status" value="1"/>
</dbReference>
<reference evidence="2" key="1">
    <citation type="submission" date="2015-12" db="EMBL/GenBank/DDBJ databases">
        <title>De novo transcriptome assembly of four potential Pierce s Disease insect vectors from Arizona vineyards.</title>
        <authorList>
            <person name="Tassone E.E."/>
        </authorList>
    </citation>
    <scope>NUCLEOTIDE SEQUENCE</scope>
</reference>
<proteinExistence type="predicted"/>
<dbReference type="SUPFAM" id="SSF82771">
    <property type="entry name" value="GIY-YIG endonuclease"/>
    <property type="match status" value="1"/>
</dbReference>
<dbReference type="EMBL" id="GEDC01010832">
    <property type="protein sequence ID" value="JAS26466.1"/>
    <property type="molecule type" value="Transcribed_RNA"/>
</dbReference>
<name>A0A1B6DL85_9HEMI</name>
<dbReference type="Pfam" id="PF01541">
    <property type="entry name" value="GIY-YIG"/>
    <property type="match status" value="1"/>
</dbReference>
<accession>A0A1B6DL85</accession>
<dbReference type="AlphaFoldDB" id="A0A1B6DL85"/>
<dbReference type="InterPro" id="IPR035901">
    <property type="entry name" value="GIY-YIG_endonuc_sf"/>
</dbReference>
<organism evidence="2">
    <name type="scientific">Clastoptera arizonana</name>
    <name type="common">Arizona spittle bug</name>
    <dbReference type="NCBI Taxonomy" id="38151"/>
    <lineage>
        <taxon>Eukaryota</taxon>
        <taxon>Metazoa</taxon>
        <taxon>Ecdysozoa</taxon>
        <taxon>Arthropoda</taxon>
        <taxon>Hexapoda</taxon>
        <taxon>Insecta</taxon>
        <taxon>Pterygota</taxon>
        <taxon>Neoptera</taxon>
        <taxon>Paraneoptera</taxon>
        <taxon>Hemiptera</taxon>
        <taxon>Auchenorrhyncha</taxon>
        <taxon>Cercopoidea</taxon>
        <taxon>Clastopteridae</taxon>
        <taxon>Clastoptera</taxon>
    </lineage>
</organism>
<evidence type="ECO:0000313" key="2">
    <source>
        <dbReference type="EMBL" id="JAS26466.1"/>
    </source>
</evidence>
<dbReference type="InterPro" id="IPR000305">
    <property type="entry name" value="GIY-YIG_endonuc"/>
</dbReference>
<feature type="non-terminal residue" evidence="2">
    <location>
        <position position="1"/>
    </location>
</feature>
<evidence type="ECO:0000259" key="1">
    <source>
        <dbReference type="PROSITE" id="PS50164"/>
    </source>
</evidence>
<protein>
    <recommendedName>
        <fullName evidence="1">GIY-YIG domain-containing protein</fullName>
    </recommendedName>
</protein>
<feature type="domain" description="GIY-YIG" evidence="1">
    <location>
        <begin position="38"/>
        <end position="130"/>
    </location>
</feature>
<sequence length="146" mass="16687">TRGFKTILKEFNIKIVFKANNTIQNLIGGAKDMIPELNCSGIYEVKCGNCECLYIGQTRRKIVDRFKEHLSHVKFQHPEKSSIAEHVLDNDHSVNVNNIKLVKKINDIRLLNAYESIFIYKNLGDNLLNLDRGPISNSCLFSVLPR</sequence>
<gene>
    <name evidence="2" type="ORF">g.44171</name>
</gene>
<dbReference type="Gene3D" id="3.40.1440.10">
    <property type="entry name" value="GIY-YIG endonuclease"/>
    <property type="match status" value="1"/>
</dbReference>
<dbReference type="PROSITE" id="PS50164">
    <property type="entry name" value="GIY_YIG"/>
    <property type="match status" value="1"/>
</dbReference>